<evidence type="ECO:0000256" key="1">
    <source>
        <dbReference type="SAM" id="MobiDB-lite"/>
    </source>
</evidence>
<dbReference type="Proteomes" id="UP000019471">
    <property type="component" value="Unassembled WGS sequence"/>
</dbReference>
<gene>
    <name evidence="2" type="ORF">A1O5_04351</name>
</gene>
<feature type="region of interest" description="Disordered" evidence="1">
    <location>
        <begin position="36"/>
        <end position="59"/>
    </location>
</feature>
<sequence length="129" mass="14056">METLREALEQDLGVATTSGKEPTSLDMISEMPELPASTKYVPGWPQQPQSGQTGGLDTTGVYGSIDATAGFNEFGSGSAGDLGFSTINGTSDSISMDWNAIFDNLEWIFYHQSSYELLSRPEMNRPEHR</sequence>
<proteinExistence type="predicted"/>
<dbReference type="HOGENOM" id="CLU_1948610_0_0_1"/>
<dbReference type="GeneID" id="19189075"/>
<keyword evidence="3" id="KW-1185">Reference proteome</keyword>
<comment type="caution">
    <text evidence="2">The sequence shown here is derived from an EMBL/GenBank/DDBJ whole genome shotgun (WGS) entry which is preliminary data.</text>
</comment>
<evidence type="ECO:0000313" key="3">
    <source>
        <dbReference type="Proteomes" id="UP000019471"/>
    </source>
</evidence>
<dbReference type="AlphaFoldDB" id="W9X3J8"/>
<name>W9X3J8_9EURO</name>
<protein>
    <submittedName>
        <fullName evidence="2">Uncharacterized protein</fullName>
    </submittedName>
</protein>
<dbReference type="EMBL" id="AMGX01000006">
    <property type="protein sequence ID" value="EXJ71850.1"/>
    <property type="molecule type" value="Genomic_DNA"/>
</dbReference>
<reference evidence="2 3" key="1">
    <citation type="submission" date="2013-03" db="EMBL/GenBank/DDBJ databases">
        <title>The Genome Sequence of Cladophialophora psammophila CBS 110553.</title>
        <authorList>
            <consortium name="The Broad Institute Genomics Platform"/>
            <person name="Cuomo C."/>
            <person name="de Hoog S."/>
            <person name="Gorbushina A."/>
            <person name="Walker B."/>
            <person name="Young S.K."/>
            <person name="Zeng Q."/>
            <person name="Gargeya S."/>
            <person name="Fitzgerald M."/>
            <person name="Haas B."/>
            <person name="Abouelleil A."/>
            <person name="Allen A.W."/>
            <person name="Alvarado L."/>
            <person name="Arachchi H.M."/>
            <person name="Berlin A.M."/>
            <person name="Chapman S.B."/>
            <person name="Gainer-Dewar J."/>
            <person name="Goldberg J."/>
            <person name="Griggs A."/>
            <person name="Gujja S."/>
            <person name="Hansen M."/>
            <person name="Howarth C."/>
            <person name="Imamovic A."/>
            <person name="Ireland A."/>
            <person name="Larimer J."/>
            <person name="McCowan C."/>
            <person name="Murphy C."/>
            <person name="Pearson M."/>
            <person name="Poon T.W."/>
            <person name="Priest M."/>
            <person name="Roberts A."/>
            <person name="Saif S."/>
            <person name="Shea T."/>
            <person name="Sisk P."/>
            <person name="Sykes S."/>
            <person name="Wortman J."/>
            <person name="Nusbaum C."/>
            <person name="Birren B."/>
        </authorList>
    </citation>
    <scope>NUCLEOTIDE SEQUENCE [LARGE SCALE GENOMIC DNA]</scope>
    <source>
        <strain evidence="2 3">CBS 110553</strain>
    </source>
</reference>
<dbReference type="RefSeq" id="XP_007743148.1">
    <property type="nucleotide sequence ID" value="XM_007744958.1"/>
</dbReference>
<evidence type="ECO:0000313" key="2">
    <source>
        <dbReference type="EMBL" id="EXJ71850.1"/>
    </source>
</evidence>
<accession>W9X3J8</accession>
<organism evidence="2 3">
    <name type="scientific">Cladophialophora psammophila CBS 110553</name>
    <dbReference type="NCBI Taxonomy" id="1182543"/>
    <lineage>
        <taxon>Eukaryota</taxon>
        <taxon>Fungi</taxon>
        <taxon>Dikarya</taxon>
        <taxon>Ascomycota</taxon>
        <taxon>Pezizomycotina</taxon>
        <taxon>Eurotiomycetes</taxon>
        <taxon>Chaetothyriomycetidae</taxon>
        <taxon>Chaetothyriales</taxon>
        <taxon>Herpotrichiellaceae</taxon>
        <taxon>Cladophialophora</taxon>
    </lineage>
</organism>